<dbReference type="RefSeq" id="WP_143024072.1">
    <property type="nucleotide sequence ID" value="NZ_FNHG01000006.1"/>
</dbReference>
<keyword evidence="3" id="KW-1185">Reference proteome</keyword>
<organism evidence="2 3">
    <name type="scientific">Maricaulis salignorans</name>
    <dbReference type="NCBI Taxonomy" id="144026"/>
    <lineage>
        <taxon>Bacteria</taxon>
        <taxon>Pseudomonadati</taxon>
        <taxon>Pseudomonadota</taxon>
        <taxon>Alphaproteobacteria</taxon>
        <taxon>Maricaulales</taxon>
        <taxon>Maricaulaceae</taxon>
        <taxon>Maricaulis</taxon>
    </lineage>
</organism>
<accession>A0A1G9R892</accession>
<sequence>MDRFSFVMVLLSIIVGLGVTELLTNVARQIQNRARSRFYWLHSLMVALVFIALLQQWWEAWDQRLVETWSFPILLLMLGGPIGLYIISHLLFPDDAEGVDYDRHYFANTRQTYLLGIATVVFATIYRPLSFGHGLVNMDNLSSAFILAAFLALAVWKTRMLHQILVPLLFAALVLDVLVFHFAL</sequence>
<feature type="transmembrane region" description="Helical" evidence="1">
    <location>
        <begin position="70"/>
        <end position="92"/>
    </location>
</feature>
<feature type="transmembrane region" description="Helical" evidence="1">
    <location>
        <begin position="141"/>
        <end position="157"/>
    </location>
</feature>
<keyword evidence="1" id="KW-0472">Membrane</keyword>
<feature type="transmembrane region" description="Helical" evidence="1">
    <location>
        <begin position="38"/>
        <end position="58"/>
    </location>
</feature>
<protein>
    <submittedName>
        <fullName evidence="2">Uncharacterized protein</fullName>
    </submittedName>
</protein>
<reference evidence="2 3" key="1">
    <citation type="submission" date="2016-10" db="EMBL/GenBank/DDBJ databases">
        <authorList>
            <person name="de Groot N.N."/>
        </authorList>
    </citation>
    <scope>NUCLEOTIDE SEQUENCE [LARGE SCALE GENOMIC DNA]</scope>
    <source>
        <strain evidence="2 3">DSM 16077</strain>
    </source>
</reference>
<dbReference type="OrthoDB" id="7571741at2"/>
<proteinExistence type="predicted"/>
<name>A0A1G9R892_9PROT</name>
<dbReference type="EMBL" id="FNHG01000006">
    <property type="protein sequence ID" value="SDM18645.1"/>
    <property type="molecule type" value="Genomic_DNA"/>
</dbReference>
<keyword evidence="1" id="KW-0812">Transmembrane</keyword>
<feature type="transmembrane region" description="Helical" evidence="1">
    <location>
        <begin position="112"/>
        <end position="129"/>
    </location>
</feature>
<gene>
    <name evidence="2" type="ORF">SAMN04488568_10683</name>
</gene>
<evidence type="ECO:0000313" key="2">
    <source>
        <dbReference type="EMBL" id="SDM18645.1"/>
    </source>
</evidence>
<dbReference type="AlphaFoldDB" id="A0A1G9R892"/>
<keyword evidence="1" id="KW-1133">Transmembrane helix</keyword>
<evidence type="ECO:0000313" key="3">
    <source>
        <dbReference type="Proteomes" id="UP000199759"/>
    </source>
</evidence>
<dbReference type="Proteomes" id="UP000199759">
    <property type="component" value="Unassembled WGS sequence"/>
</dbReference>
<feature type="transmembrane region" description="Helical" evidence="1">
    <location>
        <begin position="164"/>
        <end position="183"/>
    </location>
</feature>
<feature type="transmembrane region" description="Helical" evidence="1">
    <location>
        <begin position="6"/>
        <end position="26"/>
    </location>
</feature>
<evidence type="ECO:0000256" key="1">
    <source>
        <dbReference type="SAM" id="Phobius"/>
    </source>
</evidence>